<accession>A0AA35SIC8</accession>
<proteinExistence type="predicted"/>
<dbReference type="AlphaFoldDB" id="A0AA35SIC8"/>
<dbReference type="EMBL" id="CASHTH010002454">
    <property type="protein sequence ID" value="CAI8029989.1"/>
    <property type="molecule type" value="Genomic_DNA"/>
</dbReference>
<comment type="caution">
    <text evidence="2">The sequence shown here is derived from an EMBL/GenBank/DDBJ whole genome shotgun (WGS) entry which is preliminary data.</text>
</comment>
<organism evidence="2 3">
    <name type="scientific">Geodia barretti</name>
    <name type="common">Barrett's horny sponge</name>
    <dbReference type="NCBI Taxonomy" id="519541"/>
    <lineage>
        <taxon>Eukaryota</taxon>
        <taxon>Metazoa</taxon>
        <taxon>Porifera</taxon>
        <taxon>Demospongiae</taxon>
        <taxon>Heteroscleromorpha</taxon>
        <taxon>Tetractinellida</taxon>
        <taxon>Astrophorina</taxon>
        <taxon>Geodiidae</taxon>
        <taxon>Geodia</taxon>
    </lineage>
</organism>
<sequence length="78" mass="9156">LVLRVCVFVCFCEGCVNDTPWECVSQRLKLRFCEGCVNDTPWECVSQRLKLRFCVTENKYNTRHSSSHCKMYTHTSTK</sequence>
<name>A0AA35SIC8_GEOBA</name>
<protein>
    <submittedName>
        <fullName evidence="2">Uncharacterized protein</fullName>
    </submittedName>
</protein>
<reference evidence="2" key="1">
    <citation type="submission" date="2023-03" db="EMBL/GenBank/DDBJ databases">
        <authorList>
            <person name="Steffen K."/>
            <person name="Cardenas P."/>
        </authorList>
    </citation>
    <scope>NUCLEOTIDE SEQUENCE</scope>
</reference>
<dbReference type="Proteomes" id="UP001174909">
    <property type="component" value="Unassembled WGS sequence"/>
</dbReference>
<gene>
    <name evidence="2" type="ORF">GBAR_LOCUS17008</name>
</gene>
<keyword evidence="3" id="KW-1185">Reference proteome</keyword>
<evidence type="ECO:0000313" key="2">
    <source>
        <dbReference type="EMBL" id="CAI8029989.1"/>
    </source>
</evidence>
<evidence type="ECO:0000313" key="3">
    <source>
        <dbReference type="Proteomes" id="UP001174909"/>
    </source>
</evidence>
<feature type="non-terminal residue" evidence="2">
    <location>
        <position position="78"/>
    </location>
</feature>
<evidence type="ECO:0000256" key="1">
    <source>
        <dbReference type="SAM" id="SignalP"/>
    </source>
</evidence>
<keyword evidence="1" id="KW-0732">Signal</keyword>
<feature type="chain" id="PRO_5041367719" evidence="1">
    <location>
        <begin position="18"/>
        <end position="78"/>
    </location>
</feature>
<feature type="signal peptide" evidence="1">
    <location>
        <begin position="1"/>
        <end position="17"/>
    </location>
</feature>